<name>A0A371HZK3_MUCPR</name>
<dbReference type="NCBIfam" id="TIGR01566">
    <property type="entry name" value="ZF_HD_prot_N"/>
    <property type="match status" value="1"/>
</dbReference>
<keyword evidence="9" id="KW-0539">Nucleus</keyword>
<evidence type="ECO:0000256" key="3">
    <source>
        <dbReference type="ARBA" id="ARBA00022771"/>
    </source>
</evidence>
<dbReference type="OrthoDB" id="636896at2759"/>
<keyword evidence="12" id="KW-1185">Reference proteome</keyword>
<evidence type="ECO:0000256" key="2">
    <source>
        <dbReference type="ARBA" id="ARBA00022723"/>
    </source>
</evidence>
<proteinExistence type="predicted"/>
<accession>A0A371HZK3</accession>
<dbReference type="SUPFAM" id="SSF46689">
    <property type="entry name" value="Homeodomain-like"/>
    <property type="match status" value="1"/>
</dbReference>
<evidence type="ECO:0000256" key="5">
    <source>
        <dbReference type="ARBA" id="ARBA00023015"/>
    </source>
</evidence>
<dbReference type="PANTHER" id="PTHR31948">
    <property type="entry name" value="ZINC-FINGER HOMEODOMAIN PROTEIN 2"/>
    <property type="match status" value="1"/>
</dbReference>
<keyword evidence="8" id="KW-0804">Transcription</keyword>
<evidence type="ECO:0000256" key="1">
    <source>
        <dbReference type="ARBA" id="ARBA00004123"/>
    </source>
</evidence>
<evidence type="ECO:0000313" key="12">
    <source>
        <dbReference type="Proteomes" id="UP000257109"/>
    </source>
</evidence>
<keyword evidence="6 11" id="KW-0238">DNA-binding</keyword>
<dbReference type="Proteomes" id="UP000257109">
    <property type="component" value="Unassembled WGS sequence"/>
</dbReference>
<dbReference type="GO" id="GO:0050793">
    <property type="term" value="P:regulation of developmental process"/>
    <property type="evidence" value="ECO:0007669"/>
    <property type="project" value="TreeGrafter"/>
</dbReference>
<dbReference type="GO" id="GO:0000976">
    <property type="term" value="F:transcription cis-regulatory region binding"/>
    <property type="evidence" value="ECO:0007669"/>
    <property type="project" value="TreeGrafter"/>
</dbReference>
<evidence type="ECO:0000256" key="9">
    <source>
        <dbReference type="ARBA" id="ARBA00023242"/>
    </source>
</evidence>
<dbReference type="EMBL" id="QJKJ01001317">
    <property type="protein sequence ID" value="RDY08235.1"/>
    <property type="molecule type" value="Genomic_DNA"/>
</dbReference>
<evidence type="ECO:0000256" key="8">
    <source>
        <dbReference type="ARBA" id="ARBA00023163"/>
    </source>
</evidence>
<keyword evidence="7 11" id="KW-0371">Homeobox</keyword>
<feature type="non-terminal residue" evidence="11">
    <location>
        <position position="1"/>
    </location>
</feature>
<dbReference type="InterPro" id="IPR006456">
    <property type="entry name" value="ZF_HD_homeobox_Cys/His_dimer"/>
</dbReference>
<dbReference type="AlphaFoldDB" id="A0A371HZK3"/>
<dbReference type="PROSITE" id="PS51523">
    <property type="entry name" value="ZF_HD_DIMER"/>
    <property type="match status" value="1"/>
</dbReference>
<comment type="caution">
    <text evidence="11">The sequence shown here is derived from an EMBL/GenBank/DDBJ whole genome shotgun (WGS) entry which is preliminary data.</text>
</comment>
<keyword evidence="5" id="KW-0805">Transcription regulation</keyword>
<keyword evidence="3 11" id="KW-0863">Zinc-finger</keyword>
<dbReference type="GO" id="GO:0005634">
    <property type="term" value="C:nucleus"/>
    <property type="evidence" value="ECO:0007669"/>
    <property type="project" value="UniProtKB-SubCell"/>
</dbReference>
<dbReference type="Gene3D" id="1.10.10.60">
    <property type="entry name" value="Homeodomain-like"/>
    <property type="match status" value="1"/>
</dbReference>
<evidence type="ECO:0000313" key="11">
    <source>
        <dbReference type="EMBL" id="RDY08235.1"/>
    </source>
</evidence>
<dbReference type="NCBIfam" id="TIGR01565">
    <property type="entry name" value="homeo_ZF_HD"/>
    <property type="match status" value="1"/>
</dbReference>
<reference evidence="11" key="1">
    <citation type="submission" date="2018-05" db="EMBL/GenBank/DDBJ databases">
        <title>Draft genome of Mucuna pruriens seed.</title>
        <authorList>
            <person name="Nnadi N.E."/>
            <person name="Vos R."/>
            <person name="Hasami M.H."/>
            <person name="Devisetty U.K."/>
            <person name="Aguiy J.C."/>
        </authorList>
    </citation>
    <scope>NUCLEOTIDE SEQUENCE [LARGE SCALE GENOMIC DNA]</scope>
    <source>
        <strain evidence="11">JCA_2017</strain>
    </source>
</reference>
<keyword evidence="4" id="KW-0862">Zinc</keyword>
<evidence type="ECO:0000256" key="7">
    <source>
        <dbReference type="ARBA" id="ARBA00023155"/>
    </source>
</evidence>
<protein>
    <submittedName>
        <fullName evidence="11">Zinc-finger homeodomain protein 4</fullName>
    </submittedName>
</protein>
<evidence type="ECO:0000259" key="10">
    <source>
        <dbReference type="PROSITE" id="PS51523"/>
    </source>
</evidence>
<sequence length="219" mass="24684">MGSRDSQPKSKSRTVQPFLKNMESSNFHGDKRAEKKIIRYKECLKNHAAAIGGNATDGCGEFMAAGEEGTPEALMCSACNCHRNFHRKEIDQSSDSNSTPLMIIPDTTQIRHVLAHLSPNKSGSISPSDMSDEKDYEDGVVKEVGNSTEKVKKRFRTKFTQEQKEKMLGFAERAGWRIQKLEESVVQKFCQEIGIKRTVLKVWMHNNKNTFAKRNPSTS</sequence>
<dbReference type="Pfam" id="PF04770">
    <property type="entry name" value="ZF-HD_dimer"/>
    <property type="match status" value="1"/>
</dbReference>
<comment type="subcellular location">
    <subcellularLocation>
        <location evidence="1">Nucleus</location>
    </subcellularLocation>
</comment>
<feature type="domain" description="ZF-HD dimerization-type" evidence="10">
    <location>
        <begin position="40"/>
        <end position="89"/>
    </location>
</feature>
<dbReference type="InterPro" id="IPR006455">
    <property type="entry name" value="Homeodomain_ZF_HD"/>
</dbReference>
<dbReference type="InterPro" id="IPR009057">
    <property type="entry name" value="Homeodomain-like_sf"/>
</dbReference>
<dbReference type="FunFam" id="1.10.10.60:FF:000257">
    <property type="entry name" value="Zinc-finger homeodomain protein 2"/>
    <property type="match status" value="1"/>
</dbReference>
<organism evidence="11 12">
    <name type="scientific">Mucuna pruriens</name>
    <name type="common">Velvet bean</name>
    <name type="synonym">Dolichos pruriens</name>
    <dbReference type="NCBI Taxonomy" id="157652"/>
    <lineage>
        <taxon>Eukaryota</taxon>
        <taxon>Viridiplantae</taxon>
        <taxon>Streptophyta</taxon>
        <taxon>Embryophyta</taxon>
        <taxon>Tracheophyta</taxon>
        <taxon>Spermatophyta</taxon>
        <taxon>Magnoliopsida</taxon>
        <taxon>eudicotyledons</taxon>
        <taxon>Gunneridae</taxon>
        <taxon>Pentapetalae</taxon>
        <taxon>rosids</taxon>
        <taxon>fabids</taxon>
        <taxon>Fabales</taxon>
        <taxon>Fabaceae</taxon>
        <taxon>Papilionoideae</taxon>
        <taxon>50 kb inversion clade</taxon>
        <taxon>NPAAA clade</taxon>
        <taxon>indigoferoid/millettioid clade</taxon>
        <taxon>Phaseoleae</taxon>
        <taxon>Mucuna</taxon>
    </lineage>
</organism>
<dbReference type="GO" id="GO:0008270">
    <property type="term" value="F:zinc ion binding"/>
    <property type="evidence" value="ECO:0007669"/>
    <property type="project" value="UniProtKB-KW"/>
</dbReference>
<evidence type="ECO:0000256" key="6">
    <source>
        <dbReference type="ARBA" id="ARBA00023125"/>
    </source>
</evidence>
<dbReference type="STRING" id="157652.A0A371HZK3"/>
<dbReference type="PANTHER" id="PTHR31948:SF174">
    <property type="entry name" value="HOMEOBOX DOMAIN, ZF-HD CLASS PROTEIN"/>
    <property type="match status" value="1"/>
</dbReference>
<keyword evidence="2" id="KW-0479">Metal-binding</keyword>
<evidence type="ECO:0000256" key="4">
    <source>
        <dbReference type="ARBA" id="ARBA00022833"/>
    </source>
</evidence>
<dbReference type="GO" id="GO:0003700">
    <property type="term" value="F:DNA-binding transcription factor activity"/>
    <property type="evidence" value="ECO:0007669"/>
    <property type="project" value="TreeGrafter"/>
</dbReference>
<gene>
    <name evidence="11" type="primary">ZHD4</name>
    <name evidence="11" type="ORF">CR513_07545</name>
</gene>